<dbReference type="Gene3D" id="3.60.10.10">
    <property type="entry name" value="Endonuclease/exonuclease/phosphatase"/>
    <property type="match status" value="1"/>
</dbReference>
<evidence type="ECO:0000313" key="3">
    <source>
        <dbReference type="Proteomes" id="UP001558713"/>
    </source>
</evidence>
<protein>
    <submittedName>
        <fullName evidence="2">Mitochondrial protein</fullName>
    </submittedName>
</protein>
<reference evidence="2 3" key="1">
    <citation type="submission" date="2024-04" db="EMBL/GenBank/DDBJ databases">
        <title>Genome assembly C_amara_ONT_v2.</title>
        <authorList>
            <person name="Yant L."/>
            <person name="Moore C."/>
            <person name="Slenker M."/>
        </authorList>
    </citation>
    <scope>NUCLEOTIDE SEQUENCE [LARGE SCALE GENOMIC DNA]</scope>
    <source>
        <tissue evidence="2">Leaf</tissue>
    </source>
</reference>
<dbReference type="PANTHER" id="PTHR46890">
    <property type="entry name" value="NON-LTR RETROLELEMENT REVERSE TRANSCRIPTASE-LIKE PROTEIN-RELATED"/>
    <property type="match status" value="1"/>
</dbReference>
<dbReference type="Proteomes" id="UP001558713">
    <property type="component" value="Unassembled WGS sequence"/>
</dbReference>
<accession>A0ABD1C7K7</accession>
<dbReference type="EMBL" id="JBANAX010000031">
    <property type="protein sequence ID" value="KAL1225412.1"/>
    <property type="molecule type" value="Genomic_DNA"/>
</dbReference>
<keyword evidence="3" id="KW-1185">Reference proteome</keyword>
<dbReference type="InterPro" id="IPR005135">
    <property type="entry name" value="Endo/exonuclease/phosphatase"/>
</dbReference>
<sequence>MRILSWNCQGLGRSQNLVIPRLKELRKKYFPELLFLMETKNGRNALVDIQEWLGYDRVYTVEPDGLSGGLALFTKKGVNVNILVSDKNIFDLSVHYGSVSFFVTFVYGAPNVGDRARVWERLSRIGVNRKDVWCMLGDFNDILHHGEKLGGPRRGDTSFQPFKDMINCCQMMELPSKGNRLTWGGMMYDKWIQCRLDCCFGNKKWLQLFPASNKNFLDKRGSDHIPVLVKLTESQDSYRGSFHFDKRFFNKPRVKEAINLAWNDSNHRRGFSVSERLRRCRQKLSCWKKKNNMNSSTKITQLQVALESEQSAIRPDTSVLWRVKKDLAFAYREEEDYWRQKSHQNWLKSGDKNTKFFHASVKAARGKKRIEKLHDKNGIAQSAEASKGAIAKEYFKDLFKSTNPEDFRSLFYDFNPRLSESVNLELLKEVTKEEVKDAVFAIKPSSAPGPDGFSGFFFKKYWQIIEGQVVHEVKSFFLTGFFPPDWNYTHLCLLPKINNPIHMSDLRPISLCSMLYKIISKILVRRLKPLLSQLVSSNQSAFVADRSISDNILIAHELVHSLQTNPKISSEFLAVKTDMSKAFDRVEWNYLRALLLALGFHQIWVKWIMCCVTSVTYLVLINDQPFGLISPGRGLRQGDPLSPFLFILCTEGLTHLMNRAERLSLIQGMSFSELGPSVHHLLFSDDSLFICKADYQQCQTLKNILKVYGEATGQTINLAKSSITFGKGVCEEIKSSIQQLMGIQLDGGAGSYLGLPECFSGSKIKLLAYIKDRLKARLSGWFARTLSLGGK</sequence>
<dbReference type="AlphaFoldDB" id="A0ABD1C7K7"/>
<dbReference type="CDD" id="cd01650">
    <property type="entry name" value="RT_nLTR_like"/>
    <property type="match status" value="1"/>
</dbReference>
<dbReference type="InterPro" id="IPR036691">
    <property type="entry name" value="Endo/exonu/phosph_ase_sf"/>
</dbReference>
<dbReference type="Pfam" id="PF03372">
    <property type="entry name" value="Exo_endo_phos"/>
    <property type="match status" value="1"/>
</dbReference>
<dbReference type="Pfam" id="PF00078">
    <property type="entry name" value="RVT_1"/>
    <property type="match status" value="1"/>
</dbReference>
<gene>
    <name evidence="2" type="ORF">V5N11_009065</name>
</gene>
<dbReference type="InterPro" id="IPR000477">
    <property type="entry name" value="RT_dom"/>
</dbReference>
<evidence type="ECO:0000313" key="2">
    <source>
        <dbReference type="EMBL" id="KAL1225412.1"/>
    </source>
</evidence>
<dbReference type="PROSITE" id="PS50878">
    <property type="entry name" value="RT_POL"/>
    <property type="match status" value="1"/>
</dbReference>
<dbReference type="InterPro" id="IPR043502">
    <property type="entry name" value="DNA/RNA_pol_sf"/>
</dbReference>
<dbReference type="InterPro" id="IPR052343">
    <property type="entry name" value="Retrotransposon-Effector_Assoc"/>
</dbReference>
<evidence type="ECO:0000259" key="1">
    <source>
        <dbReference type="PROSITE" id="PS50878"/>
    </source>
</evidence>
<organism evidence="2 3">
    <name type="scientific">Cardamine amara subsp. amara</name>
    <dbReference type="NCBI Taxonomy" id="228776"/>
    <lineage>
        <taxon>Eukaryota</taxon>
        <taxon>Viridiplantae</taxon>
        <taxon>Streptophyta</taxon>
        <taxon>Embryophyta</taxon>
        <taxon>Tracheophyta</taxon>
        <taxon>Spermatophyta</taxon>
        <taxon>Magnoliopsida</taxon>
        <taxon>eudicotyledons</taxon>
        <taxon>Gunneridae</taxon>
        <taxon>Pentapetalae</taxon>
        <taxon>rosids</taxon>
        <taxon>malvids</taxon>
        <taxon>Brassicales</taxon>
        <taxon>Brassicaceae</taxon>
        <taxon>Cardamineae</taxon>
        <taxon>Cardamine</taxon>
    </lineage>
</organism>
<name>A0ABD1C7K7_CARAN</name>
<dbReference type="SUPFAM" id="SSF56219">
    <property type="entry name" value="DNase I-like"/>
    <property type="match status" value="1"/>
</dbReference>
<proteinExistence type="predicted"/>
<dbReference type="SUPFAM" id="SSF56672">
    <property type="entry name" value="DNA/RNA polymerases"/>
    <property type="match status" value="1"/>
</dbReference>
<feature type="domain" description="Reverse transcriptase" evidence="1">
    <location>
        <begin position="475"/>
        <end position="745"/>
    </location>
</feature>
<comment type="caution">
    <text evidence="2">The sequence shown here is derived from an EMBL/GenBank/DDBJ whole genome shotgun (WGS) entry which is preliminary data.</text>
</comment>
<dbReference type="PANTHER" id="PTHR46890:SF48">
    <property type="entry name" value="RNA-DIRECTED DNA POLYMERASE"/>
    <property type="match status" value="1"/>
</dbReference>